<organism evidence="1 2">
    <name type="scientific">Candidatus Competibacter phosphatis</name>
    <dbReference type="NCBI Taxonomy" id="221280"/>
    <lineage>
        <taxon>Bacteria</taxon>
        <taxon>Pseudomonadati</taxon>
        <taxon>Pseudomonadota</taxon>
        <taxon>Gammaproteobacteria</taxon>
        <taxon>Candidatus Competibacteraceae</taxon>
        <taxon>Candidatus Competibacter</taxon>
    </lineage>
</organism>
<evidence type="ECO:0000313" key="2">
    <source>
        <dbReference type="Proteomes" id="UP000760480"/>
    </source>
</evidence>
<gene>
    <name evidence="1" type="ORF">E4P82_00235</name>
</gene>
<dbReference type="EMBL" id="SPMZ01000002">
    <property type="protein sequence ID" value="NMQ17767.1"/>
    <property type="molecule type" value="Genomic_DNA"/>
</dbReference>
<keyword evidence="2" id="KW-1185">Reference proteome</keyword>
<comment type="caution">
    <text evidence="1">The sequence shown here is derived from an EMBL/GenBank/DDBJ whole genome shotgun (WGS) entry which is preliminary data.</text>
</comment>
<proteinExistence type="predicted"/>
<protein>
    <submittedName>
        <fullName evidence="1">Uncharacterized protein</fullName>
    </submittedName>
</protein>
<dbReference type="Proteomes" id="UP000760480">
    <property type="component" value="Unassembled WGS sequence"/>
</dbReference>
<name>A0ABX1TEJ1_9GAMM</name>
<accession>A0ABX1TEJ1</accession>
<reference evidence="1 2" key="1">
    <citation type="submission" date="2019-03" db="EMBL/GenBank/DDBJ databases">
        <title>Metabolic reconstructions from genomes of highly enriched 'Candidatus Accumulibacter' and 'Candidatus Competibacter' bioreactor populations.</title>
        <authorList>
            <person name="Annavajhala M.K."/>
            <person name="Welles L."/>
            <person name="Abbas B."/>
            <person name="Sorokin D."/>
            <person name="Park H."/>
            <person name="Van Loosdrecht M."/>
            <person name="Chandran K."/>
        </authorList>
    </citation>
    <scope>NUCLEOTIDE SEQUENCE [LARGE SCALE GENOMIC DNA]</scope>
    <source>
        <strain evidence="1 2">SBR_G</strain>
    </source>
</reference>
<evidence type="ECO:0000313" key="1">
    <source>
        <dbReference type="EMBL" id="NMQ17767.1"/>
    </source>
</evidence>
<dbReference type="RefSeq" id="WP_211202978.1">
    <property type="nucleotide sequence ID" value="NZ_SPMZ01000002.1"/>
</dbReference>
<sequence>MIPGEDDQSVARRIRPQTERRANAMMRSGQPIKRIRLGIDWVKSGPDQIIAQKSFPQKGFEPIRIDRTRVFEEQLLGLFLREIAMGSPCDGSGMMIQPLGPTERRRTIRGRNYTPFPFMRPTSRLPSTERQITPGKLRGEHLQQTRKISGRKGRFIGDISTDLAMRATRQSSGEHLFHRLPGMVSQVS</sequence>